<organism evidence="2 3">
    <name type="scientific">Sclerotinia borealis (strain F-4128)</name>
    <dbReference type="NCBI Taxonomy" id="1432307"/>
    <lineage>
        <taxon>Eukaryota</taxon>
        <taxon>Fungi</taxon>
        <taxon>Dikarya</taxon>
        <taxon>Ascomycota</taxon>
        <taxon>Pezizomycotina</taxon>
        <taxon>Leotiomycetes</taxon>
        <taxon>Helotiales</taxon>
        <taxon>Sclerotiniaceae</taxon>
        <taxon>Sclerotinia</taxon>
    </lineage>
</organism>
<dbReference type="Proteomes" id="UP000019487">
    <property type="component" value="Unassembled WGS sequence"/>
</dbReference>
<comment type="caution">
    <text evidence="2">The sequence shown here is derived from an EMBL/GenBank/DDBJ whole genome shotgun (WGS) entry which is preliminary data.</text>
</comment>
<evidence type="ECO:0000256" key="1">
    <source>
        <dbReference type="SAM" id="MobiDB-lite"/>
    </source>
</evidence>
<evidence type="ECO:0000313" key="3">
    <source>
        <dbReference type="Proteomes" id="UP000019487"/>
    </source>
</evidence>
<feature type="compositionally biased region" description="Polar residues" evidence="1">
    <location>
        <begin position="103"/>
        <end position="112"/>
    </location>
</feature>
<dbReference type="AlphaFoldDB" id="W9C9D5"/>
<dbReference type="STRING" id="1432307.W9C9D5"/>
<dbReference type="EMBL" id="AYSA01000389">
    <property type="protein sequence ID" value="ESZ92403.1"/>
    <property type="molecule type" value="Genomic_DNA"/>
</dbReference>
<sequence>MEVITTLAKEIQNAAVTADEAGCKESLDSLRDIRELSLSIDVSHAKYVAIPVEDLATKSKSLSWAQAAVVGVPYSTVYLMLEKAAARAGDVAPRELSKKPQQKSEGQRTQYHNYIEDKWR</sequence>
<accession>W9C9D5</accession>
<dbReference type="Gene3D" id="3.90.180.10">
    <property type="entry name" value="Medium-chain alcohol dehydrogenases, catalytic domain"/>
    <property type="match status" value="1"/>
</dbReference>
<keyword evidence="3" id="KW-1185">Reference proteome</keyword>
<dbReference type="OrthoDB" id="201656at2759"/>
<evidence type="ECO:0000313" key="2">
    <source>
        <dbReference type="EMBL" id="ESZ92403.1"/>
    </source>
</evidence>
<dbReference type="HOGENOM" id="CLU_2051009_0_0_1"/>
<gene>
    <name evidence="2" type="ORF">SBOR_7211</name>
</gene>
<proteinExistence type="predicted"/>
<feature type="region of interest" description="Disordered" evidence="1">
    <location>
        <begin position="87"/>
        <end position="120"/>
    </location>
</feature>
<name>W9C9D5_SCLBF</name>
<reference evidence="2 3" key="1">
    <citation type="journal article" date="2014" name="Genome Announc.">
        <title>Draft genome sequence of Sclerotinia borealis, a psychrophilic plant pathogenic fungus.</title>
        <authorList>
            <person name="Mardanov A.V."/>
            <person name="Beletsky A.V."/>
            <person name="Kadnikov V.V."/>
            <person name="Ignatov A.N."/>
            <person name="Ravin N.V."/>
        </authorList>
    </citation>
    <scope>NUCLEOTIDE SEQUENCE [LARGE SCALE GENOMIC DNA]</scope>
    <source>
        <strain evidence="3">F-4157</strain>
    </source>
</reference>
<protein>
    <submittedName>
        <fullName evidence="2">Uncharacterized protein</fullName>
    </submittedName>
</protein>